<evidence type="ECO:0000313" key="3">
    <source>
        <dbReference type="Proteomes" id="UP001519460"/>
    </source>
</evidence>
<organism evidence="2 3">
    <name type="scientific">Batillaria attramentaria</name>
    <dbReference type="NCBI Taxonomy" id="370345"/>
    <lineage>
        <taxon>Eukaryota</taxon>
        <taxon>Metazoa</taxon>
        <taxon>Spiralia</taxon>
        <taxon>Lophotrochozoa</taxon>
        <taxon>Mollusca</taxon>
        <taxon>Gastropoda</taxon>
        <taxon>Caenogastropoda</taxon>
        <taxon>Sorbeoconcha</taxon>
        <taxon>Cerithioidea</taxon>
        <taxon>Batillariidae</taxon>
        <taxon>Batillaria</taxon>
    </lineage>
</organism>
<sequence>MPIQIRVVIPNATPLEQAGTEEDVPPVKTVPRTDNVTQTNTNESGSGTGNKRVKKRPFRPTSAPVCRRHVHVPVRPHDITMHVASIYDIENEHDYIMDKALKAYTKHRMSEENAWTEQQHG</sequence>
<proteinExistence type="predicted"/>
<feature type="compositionally biased region" description="Polar residues" evidence="1">
    <location>
        <begin position="32"/>
        <end position="45"/>
    </location>
</feature>
<name>A0ABD0KAD4_9CAEN</name>
<feature type="region of interest" description="Disordered" evidence="1">
    <location>
        <begin position="12"/>
        <end position="65"/>
    </location>
</feature>
<dbReference type="AlphaFoldDB" id="A0ABD0KAD4"/>
<comment type="caution">
    <text evidence="2">The sequence shown here is derived from an EMBL/GenBank/DDBJ whole genome shotgun (WGS) entry which is preliminary data.</text>
</comment>
<reference evidence="2 3" key="1">
    <citation type="journal article" date="2023" name="Sci. Data">
        <title>Genome assembly of the Korean intertidal mud-creeper Batillaria attramentaria.</title>
        <authorList>
            <person name="Patra A.K."/>
            <person name="Ho P.T."/>
            <person name="Jun S."/>
            <person name="Lee S.J."/>
            <person name="Kim Y."/>
            <person name="Won Y.J."/>
        </authorList>
    </citation>
    <scope>NUCLEOTIDE SEQUENCE [LARGE SCALE GENOMIC DNA]</scope>
    <source>
        <strain evidence="2">Wonlab-2016</strain>
    </source>
</reference>
<evidence type="ECO:0000256" key="1">
    <source>
        <dbReference type="SAM" id="MobiDB-lite"/>
    </source>
</evidence>
<gene>
    <name evidence="2" type="ORF">BaRGS_00024752</name>
</gene>
<accession>A0ABD0KAD4</accession>
<feature type="non-terminal residue" evidence="2">
    <location>
        <position position="121"/>
    </location>
</feature>
<evidence type="ECO:0000313" key="2">
    <source>
        <dbReference type="EMBL" id="KAK7484017.1"/>
    </source>
</evidence>
<dbReference type="Proteomes" id="UP001519460">
    <property type="component" value="Unassembled WGS sequence"/>
</dbReference>
<protein>
    <submittedName>
        <fullName evidence="2">Uncharacterized protein</fullName>
    </submittedName>
</protein>
<dbReference type="EMBL" id="JACVVK020000217">
    <property type="protein sequence ID" value="KAK7484017.1"/>
    <property type="molecule type" value="Genomic_DNA"/>
</dbReference>
<keyword evidence="3" id="KW-1185">Reference proteome</keyword>